<dbReference type="OrthoDB" id="5063597at2759"/>
<comment type="caution">
    <text evidence="2">The sequence shown here is derived from an EMBL/GenBank/DDBJ whole genome shotgun (WGS) entry which is preliminary data.</text>
</comment>
<protein>
    <submittedName>
        <fullName evidence="2">Uncharacterized protein</fullName>
    </submittedName>
</protein>
<organism evidence="2 3">
    <name type="scientific">Fusarium solani</name>
    <name type="common">Filamentous fungus</name>
    <dbReference type="NCBI Taxonomy" id="169388"/>
    <lineage>
        <taxon>Eukaryota</taxon>
        <taxon>Fungi</taxon>
        <taxon>Dikarya</taxon>
        <taxon>Ascomycota</taxon>
        <taxon>Pezizomycotina</taxon>
        <taxon>Sordariomycetes</taxon>
        <taxon>Hypocreomycetidae</taxon>
        <taxon>Hypocreales</taxon>
        <taxon>Nectriaceae</taxon>
        <taxon>Fusarium</taxon>
        <taxon>Fusarium solani species complex</taxon>
    </lineage>
</organism>
<evidence type="ECO:0000256" key="1">
    <source>
        <dbReference type="SAM" id="Phobius"/>
    </source>
</evidence>
<keyword evidence="1" id="KW-0812">Transmembrane</keyword>
<keyword evidence="3" id="KW-1185">Reference proteome</keyword>
<dbReference type="EMBL" id="JAGTJS010000042">
    <property type="protein sequence ID" value="KAH7229947.1"/>
    <property type="molecule type" value="Genomic_DNA"/>
</dbReference>
<keyword evidence="1" id="KW-1133">Transmembrane helix</keyword>
<dbReference type="AlphaFoldDB" id="A0A9P9JM21"/>
<gene>
    <name evidence="2" type="ORF">B0J15DRAFT_518338</name>
</gene>
<proteinExistence type="predicted"/>
<feature type="transmembrane region" description="Helical" evidence="1">
    <location>
        <begin position="27"/>
        <end position="46"/>
    </location>
</feature>
<dbReference type="Proteomes" id="UP000736672">
    <property type="component" value="Unassembled WGS sequence"/>
</dbReference>
<evidence type="ECO:0000313" key="2">
    <source>
        <dbReference type="EMBL" id="KAH7229947.1"/>
    </source>
</evidence>
<keyword evidence="1" id="KW-0472">Membrane</keyword>
<reference evidence="2" key="1">
    <citation type="journal article" date="2021" name="Nat. Commun.">
        <title>Genetic determinants of endophytism in the Arabidopsis root mycobiome.</title>
        <authorList>
            <person name="Mesny F."/>
            <person name="Miyauchi S."/>
            <person name="Thiergart T."/>
            <person name="Pickel B."/>
            <person name="Atanasova L."/>
            <person name="Karlsson M."/>
            <person name="Huettel B."/>
            <person name="Barry K.W."/>
            <person name="Haridas S."/>
            <person name="Chen C."/>
            <person name="Bauer D."/>
            <person name="Andreopoulos W."/>
            <person name="Pangilinan J."/>
            <person name="LaButti K."/>
            <person name="Riley R."/>
            <person name="Lipzen A."/>
            <person name="Clum A."/>
            <person name="Drula E."/>
            <person name="Henrissat B."/>
            <person name="Kohler A."/>
            <person name="Grigoriev I.V."/>
            <person name="Martin F.M."/>
            <person name="Hacquard S."/>
        </authorList>
    </citation>
    <scope>NUCLEOTIDE SEQUENCE</scope>
    <source>
        <strain evidence="2">FSSC 5 MPI-SDFR-AT-0091</strain>
    </source>
</reference>
<accession>A0A9P9JM21</accession>
<name>A0A9P9JM21_FUSSL</name>
<evidence type="ECO:0000313" key="3">
    <source>
        <dbReference type="Proteomes" id="UP000736672"/>
    </source>
</evidence>
<sequence>MELCIAGLFFIVKDGTGRPACTAHGTIMVLLLIFTVLYQVFLNKAFGPLFRFLPISLRDEANEAVCQHEIFQGDGTDNSLLNPIDNVRNSTHGHETGAKSRARAGIEVSQVMADSLFGRLPSGLEEVPQHQRDKLIHTALQHGALRARRPVVWISKDSLGSALFDSVSYLTDTPPPRR</sequence>